<dbReference type="VEuPathDB" id="FungiDB:ASPNIDRAFT2_1124062"/>
<sequence>MGKRGTQIYPFSNQAVPPAPSSSVAGKRGTQIDPISIRAAPPVPRASKRGTPIQPSPVQVTRLVPPPSAPVSAPKNSQSNTQGVKQRTPNRQTSHHVEDTICGSTVVQYACPWDTLKELFTCQLAGPVSVAVHGKNPVEVIAVRAYEQIGAKKWQQVLDRTQHRNVISAKEIFIDHGLTYFIVDDLPLTLDHVVACNDFFPTQLELASMLVQSIRAIADITMHLVQKHLKPDGAIGIDINLDQAETLAFVSTTTSATRIEELRKGNWLQLPASAFTRRAPTYHSHGDSTLDDLQFLIIDG</sequence>
<reference evidence="2 3" key="1">
    <citation type="journal article" date="2011" name="Genome Res.">
        <title>Comparative genomics of citric-acid-producing Aspergillus niger ATCC 1015 versus enzyme-producing CBS 513.88.</title>
        <authorList>
            <person name="Andersen M.R."/>
            <person name="Salazar M.P."/>
            <person name="Schaap P.J."/>
            <person name="van de Vondervoort P.J."/>
            <person name="Culley D."/>
            <person name="Thykaer J."/>
            <person name="Frisvad J.C."/>
            <person name="Nielsen K.F."/>
            <person name="Albang R."/>
            <person name="Albermann K."/>
            <person name="Berka R.M."/>
            <person name="Braus G.H."/>
            <person name="Braus-Stromeyer S.A."/>
            <person name="Corrochano L.M."/>
            <person name="Dai Z."/>
            <person name="van Dijck P.W."/>
            <person name="Hofmann G."/>
            <person name="Lasure L.L."/>
            <person name="Magnuson J.K."/>
            <person name="Menke H."/>
            <person name="Meijer M."/>
            <person name="Meijer S.L."/>
            <person name="Nielsen J.B."/>
            <person name="Nielsen M.L."/>
            <person name="van Ooyen A.J."/>
            <person name="Pel H.J."/>
            <person name="Poulsen L."/>
            <person name="Samson R.A."/>
            <person name="Stam H."/>
            <person name="Tsang A."/>
            <person name="van den Brink J.M."/>
            <person name="Atkins A."/>
            <person name="Aerts A."/>
            <person name="Shapiro H."/>
            <person name="Pangilinan J."/>
            <person name="Salamov A."/>
            <person name="Lou Y."/>
            <person name="Lindquist E."/>
            <person name="Lucas S."/>
            <person name="Grimwood J."/>
            <person name="Grigoriev I.V."/>
            <person name="Kubicek C.P."/>
            <person name="Martinez D."/>
            <person name="van Peij N.N."/>
            <person name="Roubos J.A."/>
            <person name="Nielsen J."/>
            <person name="Baker S.E."/>
        </authorList>
    </citation>
    <scope>NUCLEOTIDE SEQUENCE [LARGE SCALE GENOMIC DNA]</scope>
    <source>
        <strain evidence="3">ATCC 1015 / CBS 113.46 / FGSC A1144 / LSHB Ac4 / NCTC 3858a / NRRL 328 / USDA 3528.7</strain>
    </source>
</reference>
<protein>
    <submittedName>
        <fullName evidence="2">Uncharacterized protein</fullName>
    </submittedName>
</protein>
<dbReference type="STRING" id="380704.G3Y5I8"/>
<evidence type="ECO:0000256" key="1">
    <source>
        <dbReference type="SAM" id="MobiDB-lite"/>
    </source>
</evidence>
<evidence type="ECO:0000313" key="3">
    <source>
        <dbReference type="Proteomes" id="UP000009038"/>
    </source>
</evidence>
<dbReference type="Proteomes" id="UP000009038">
    <property type="component" value="Unassembled WGS sequence"/>
</dbReference>
<accession>G3Y5I8</accession>
<evidence type="ECO:0000313" key="2">
    <source>
        <dbReference type="EMBL" id="EHA21853.1"/>
    </source>
</evidence>
<dbReference type="HOGENOM" id="CLU_927417_0_0_1"/>
<comment type="caution">
    <text evidence="2">The sequence shown here is derived from an EMBL/GenBank/DDBJ whole genome shotgun (WGS) entry which is preliminary data.</text>
</comment>
<gene>
    <name evidence="2" type="ORF">ASPNIDRAFT_41224</name>
</gene>
<dbReference type="EMBL" id="ACJE01000013">
    <property type="protein sequence ID" value="EHA21853.1"/>
    <property type="molecule type" value="Genomic_DNA"/>
</dbReference>
<name>G3Y5I8_ASPNA</name>
<organism evidence="2 3">
    <name type="scientific">Aspergillus niger (strain ATCC 1015 / CBS 113.46 / FGSC A1144 / LSHB Ac4 / NCTC 3858a / NRRL 328 / USDA 3528.7)</name>
    <dbReference type="NCBI Taxonomy" id="380704"/>
    <lineage>
        <taxon>Eukaryota</taxon>
        <taxon>Fungi</taxon>
        <taxon>Dikarya</taxon>
        <taxon>Ascomycota</taxon>
        <taxon>Pezizomycotina</taxon>
        <taxon>Eurotiomycetes</taxon>
        <taxon>Eurotiomycetidae</taxon>
        <taxon>Eurotiales</taxon>
        <taxon>Aspergillaceae</taxon>
        <taxon>Aspergillus</taxon>
        <taxon>Aspergillus subgen. Circumdati</taxon>
    </lineage>
</organism>
<dbReference type="OrthoDB" id="4062651at2759"/>
<feature type="region of interest" description="Disordered" evidence="1">
    <location>
        <begin position="1"/>
        <end position="96"/>
    </location>
</feature>
<feature type="compositionally biased region" description="Polar residues" evidence="1">
    <location>
        <begin position="75"/>
        <end position="92"/>
    </location>
</feature>
<proteinExistence type="predicted"/>
<dbReference type="AlphaFoldDB" id="G3Y5I8"/>